<dbReference type="SMART" id="SM00448">
    <property type="entry name" value="REC"/>
    <property type="match status" value="1"/>
</dbReference>
<feature type="modified residue" description="4-aspartylphosphate" evidence="2">
    <location>
        <position position="59"/>
    </location>
</feature>
<dbReference type="GO" id="GO:0000160">
    <property type="term" value="P:phosphorelay signal transduction system"/>
    <property type="evidence" value="ECO:0007669"/>
    <property type="project" value="InterPro"/>
</dbReference>
<reference evidence="4 5" key="1">
    <citation type="submission" date="2019-03" db="EMBL/GenBank/DDBJ databases">
        <title>Genomic Encyclopedia of Type Strains, Phase III (KMG-III): the genomes of soil and plant-associated and newly described type strains.</title>
        <authorList>
            <person name="Whitman W."/>
        </authorList>
    </citation>
    <scope>NUCLEOTIDE SEQUENCE [LARGE SCALE GENOMIC DNA]</scope>
    <source>
        <strain evidence="4 5">CGMCC 1.12801</strain>
    </source>
</reference>
<protein>
    <submittedName>
        <fullName evidence="4">Response regulator receiver domain-containing protein</fullName>
    </submittedName>
</protein>
<keyword evidence="5" id="KW-1185">Reference proteome</keyword>
<dbReference type="InterPro" id="IPR011006">
    <property type="entry name" value="CheY-like_superfamily"/>
</dbReference>
<dbReference type="InterPro" id="IPR001789">
    <property type="entry name" value="Sig_transdc_resp-reg_receiver"/>
</dbReference>
<evidence type="ECO:0000313" key="4">
    <source>
        <dbReference type="EMBL" id="TDS17663.1"/>
    </source>
</evidence>
<feature type="domain" description="Response regulatory" evidence="3">
    <location>
        <begin position="2"/>
        <end position="127"/>
    </location>
</feature>
<evidence type="ECO:0000259" key="3">
    <source>
        <dbReference type="PROSITE" id="PS50110"/>
    </source>
</evidence>
<dbReference type="PROSITE" id="PS50110">
    <property type="entry name" value="RESPONSE_REGULATORY"/>
    <property type="match status" value="1"/>
</dbReference>
<dbReference type="Proteomes" id="UP000294752">
    <property type="component" value="Unassembled WGS sequence"/>
</dbReference>
<dbReference type="PANTHER" id="PTHR44591">
    <property type="entry name" value="STRESS RESPONSE REGULATOR PROTEIN 1"/>
    <property type="match status" value="1"/>
</dbReference>
<comment type="caution">
    <text evidence="4">The sequence shown here is derived from an EMBL/GenBank/DDBJ whole genome shotgun (WGS) entry which is preliminary data.</text>
</comment>
<dbReference type="Pfam" id="PF00072">
    <property type="entry name" value="Response_reg"/>
    <property type="match status" value="1"/>
</dbReference>
<accession>A0A4R7D8R4</accession>
<dbReference type="EMBL" id="SNZV01000001">
    <property type="protein sequence ID" value="TDS17663.1"/>
    <property type="molecule type" value="Genomic_DNA"/>
</dbReference>
<name>A0A4R7D8R4_9SPHI</name>
<dbReference type="OrthoDB" id="1121174at2"/>
<dbReference type="InterPro" id="IPR050595">
    <property type="entry name" value="Bact_response_regulator"/>
</dbReference>
<gene>
    <name evidence="4" type="ORF">B0I21_101534</name>
</gene>
<keyword evidence="1 2" id="KW-0597">Phosphoprotein</keyword>
<dbReference type="SUPFAM" id="SSF52172">
    <property type="entry name" value="CheY-like"/>
    <property type="match status" value="1"/>
</dbReference>
<evidence type="ECO:0000313" key="5">
    <source>
        <dbReference type="Proteomes" id="UP000294752"/>
    </source>
</evidence>
<dbReference type="AlphaFoldDB" id="A0A4R7D8R4"/>
<evidence type="ECO:0000256" key="2">
    <source>
        <dbReference type="PROSITE-ProRule" id="PRU00169"/>
    </source>
</evidence>
<dbReference type="Gene3D" id="3.40.50.2300">
    <property type="match status" value="1"/>
</dbReference>
<sequence>MLISVVDDDPVFQFLCRTYLKNCSSDVELLFFNNGADAMKHFQEMPETLDRVPKLMLIDINMPLMDGWELVDNMERMTIFNESHVYMVSSSIASDDREQSLSKSLVKDYLKKPISPSVFDSIFKDAFGN</sequence>
<dbReference type="RefSeq" id="WP_133638770.1">
    <property type="nucleotide sequence ID" value="NZ_SNZV01000001.1"/>
</dbReference>
<organism evidence="4 5">
    <name type="scientific">Sphingobacterium paludis</name>
    <dbReference type="NCBI Taxonomy" id="1476465"/>
    <lineage>
        <taxon>Bacteria</taxon>
        <taxon>Pseudomonadati</taxon>
        <taxon>Bacteroidota</taxon>
        <taxon>Sphingobacteriia</taxon>
        <taxon>Sphingobacteriales</taxon>
        <taxon>Sphingobacteriaceae</taxon>
        <taxon>Sphingobacterium</taxon>
    </lineage>
</organism>
<evidence type="ECO:0000256" key="1">
    <source>
        <dbReference type="ARBA" id="ARBA00022553"/>
    </source>
</evidence>
<proteinExistence type="predicted"/>
<dbReference type="PANTHER" id="PTHR44591:SF3">
    <property type="entry name" value="RESPONSE REGULATORY DOMAIN-CONTAINING PROTEIN"/>
    <property type="match status" value="1"/>
</dbReference>